<evidence type="ECO:0000313" key="2">
    <source>
        <dbReference type="EMBL" id="RRH69960.1"/>
    </source>
</evidence>
<dbReference type="OrthoDB" id="6586924at2"/>
<evidence type="ECO:0000313" key="3">
    <source>
        <dbReference type="Proteomes" id="UP000282125"/>
    </source>
</evidence>
<dbReference type="Proteomes" id="UP000282125">
    <property type="component" value="Unassembled WGS sequence"/>
</dbReference>
<feature type="domain" description="DUF6950" evidence="1">
    <location>
        <begin position="6"/>
        <end position="141"/>
    </location>
</feature>
<organism evidence="2 3">
    <name type="scientific">Falsigemmobacter faecalis</name>
    <dbReference type="NCBI Taxonomy" id="2488730"/>
    <lineage>
        <taxon>Bacteria</taxon>
        <taxon>Pseudomonadati</taxon>
        <taxon>Pseudomonadota</taxon>
        <taxon>Alphaproteobacteria</taxon>
        <taxon>Rhodobacterales</taxon>
        <taxon>Paracoccaceae</taxon>
        <taxon>Falsigemmobacter</taxon>
    </lineage>
</organism>
<proteinExistence type="predicted"/>
<keyword evidence="3" id="KW-1185">Reference proteome</keyword>
<protein>
    <recommendedName>
        <fullName evidence="1">DUF6950 domain-containing protein</fullName>
    </recommendedName>
</protein>
<dbReference type="EMBL" id="RRAZ01000039">
    <property type="protein sequence ID" value="RRH69960.1"/>
    <property type="molecule type" value="Genomic_DNA"/>
</dbReference>
<sequence length="142" mass="15328">MVQRVSRLPDWRSRLSLELDRQRATAFAWGRQDCVLGLAAGAVEAMTGEDLARDWRGHYRSERGALRALRAAGHESLGSALAALLPEIHPDQADLGDIALVASEGVLGEALAVFDASGLIALTEHGHGRIPRERALRAFKIG</sequence>
<comment type="caution">
    <text evidence="2">The sequence shown here is derived from an EMBL/GenBank/DDBJ whole genome shotgun (WGS) entry which is preliminary data.</text>
</comment>
<name>A0A3P3D6F0_9RHOB</name>
<dbReference type="RefSeq" id="WP_124966513.1">
    <property type="nucleotide sequence ID" value="NZ_RRAZ01000039.1"/>
</dbReference>
<dbReference type="InterPro" id="IPR053802">
    <property type="entry name" value="DUF6950"/>
</dbReference>
<accession>A0A3P3D6F0</accession>
<reference evidence="2 3" key="1">
    <citation type="submission" date="2018-11" db="EMBL/GenBank/DDBJ databases">
        <title>Gemmobacter sp. nov., YIM 102744-1 draft genome.</title>
        <authorList>
            <person name="Li G."/>
            <person name="Jiang Y."/>
        </authorList>
    </citation>
    <scope>NUCLEOTIDE SEQUENCE [LARGE SCALE GENOMIC DNA]</scope>
    <source>
        <strain evidence="2 3">YIM 102744-1</strain>
    </source>
</reference>
<dbReference type="Pfam" id="PF22262">
    <property type="entry name" value="DUF6950"/>
    <property type="match status" value="1"/>
</dbReference>
<dbReference type="AlphaFoldDB" id="A0A3P3D6F0"/>
<gene>
    <name evidence="2" type="ORF">EG244_17745</name>
</gene>
<evidence type="ECO:0000259" key="1">
    <source>
        <dbReference type="Pfam" id="PF22262"/>
    </source>
</evidence>